<dbReference type="RefSeq" id="WP_341374252.1">
    <property type="nucleotide sequence ID" value="NZ_JBBUTF010000008.1"/>
</dbReference>
<dbReference type="PANTHER" id="PTHR44227:SF3">
    <property type="entry name" value="PROTEIN O-MANNOSYL-TRANSFERASE TMTC4"/>
    <property type="match status" value="1"/>
</dbReference>
<evidence type="ECO:0000256" key="1">
    <source>
        <dbReference type="ARBA" id="ARBA00022737"/>
    </source>
</evidence>
<dbReference type="EMBL" id="JBBUTF010000008">
    <property type="protein sequence ID" value="MEK8026468.1"/>
    <property type="molecule type" value="Genomic_DNA"/>
</dbReference>
<evidence type="ECO:0000256" key="2">
    <source>
        <dbReference type="ARBA" id="ARBA00022803"/>
    </source>
</evidence>
<dbReference type="PROSITE" id="PS50005">
    <property type="entry name" value="TPR"/>
    <property type="match status" value="1"/>
</dbReference>
<evidence type="ECO:0000313" key="5">
    <source>
        <dbReference type="Proteomes" id="UP001368500"/>
    </source>
</evidence>
<dbReference type="InterPro" id="IPR011990">
    <property type="entry name" value="TPR-like_helical_dom_sf"/>
</dbReference>
<keyword evidence="1" id="KW-0677">Repeat</keyword>
<dbReference type="Pfam" id="PF13181">
    <property type="entry name" value="TPR_8"/>
    <property type="match status" value="1"/>
</dbReference>
<dbReference type="NCBIfam" id="TIGR02917">
    <property type="entry name" value="PEP_TPR_lipo"/>
    <property type="match status" value="1"/>
</dbReference>
<dbReference type="PANTHER" id="PTHR44227">
    <property type="match status" value="1"/>
</dbReference>
<dbReference type="InterPro" id="IPR019734">
    <property type="entry name" value="TPR_rpt"/>
</dbReference>
<evidence type="ECO:0000256" key="3">
    <source>
        <dbReference type="PROSITE-ProRule" id="PRU00339"/>
    </source>
</evidence>
<evidence type="ECO:0000313" key="4">
    <source>
        <dbReference type="EMBL" id="MEK8026468.1"/>
    </source>
</evidence>
<accession>A0ABU9B9B5</accession>
<keyword evidence="5" id="KW-1185">Reference proteome</keyword>
<comment type="caution">
    <text evidence="4">The sequence shown here is derived from an EMBL/GenBank/DDBJ whole genome shotgun (WGS) entry which is preliminary data.</text>
</comment>
<organism evidence="4 5">
    <name type="scientific">Pseudaquabacterium rugosum</name>
    <dbReference type="NCBI Taxonomy" id="2984194"/>
    <lineage>
        <taxon>Bacteria</taxon>
        <taxon>Pseudomonadati</taxon>
        <taxon>Pseudomonadota</taxon>
        <taxon>Betaproteobacteria</taxon>
        <taxon>Burkholderiales</taxon>
        <taxon>Sphaerotilaceae</taxon>
        <taxon>Pseudaquabacterium</taxon>
    </lineage>
</organism>
<gene>
    <name evidence="4" type="primary">prsT</name>
    <name evidence="4" type="ORF">AACH11_10910</name>
</gene>
<sequence length="910" mass="97840">MLGTALLLAGCAPSTGDVLQEVRGRIERQDRDGARILLKDLLQQQPTLAEARWWMARVLLDSGDTAAAEVELRRALEQGWPAAEALPLLGRLMLQQDKAADLLRELDRHRVEDPAALRRVQLLRAEALLVTGRVSDAERLLAPLAQGPDAEPGARLLQARVLRAQRRDAEALQLARQLTEASDAPATAWLLLGDLQSETGAMEPAIASWRQALQRQPDAAAAHGALITALLARGERGPARAQYEQMRQRLPGRPQTLFFEATFAALDDQWPRTRELTQQLLRGSPPNARLLMLAGQAELQLGAPAQAQALLAKAVQSAPQLGAARALLAQALLRTQRPAEALETLAPLIGADSRDAAALTLAAQARRALGQRREADALIARASQIAPDNGLIQASRQLMRLEQGPDSGAEQALAAAAGRDEGLRLDLALLATQLQRKDVAGARQTLARIQAKKPDSPLATYIDGRLTEREGRREAAMALYRQALTHDVDFMPAIVRLGELELAAGQGQLARERFEALLSRKPGDLQATLLLADTLTRLKQGEAALPLLETAIKAEPRSADARLAQADLLLALGRPEPALNAVQAGLVVLRDHPGLLERQGRAQLALGQPRAALATLGRLGSNASPQAQLMLAEAQRGAGRGEAARATLQRLVGQFPQDATIGEAATRLALEQGRRDEALAQARRLQGALPRSPLGALLEADITAAANQWDASAKALRLAAERSGLNNTIAARLHRALSLAGREAEAKALADDWLRQQPKDPGFRVHLGDMAMARQDPAAAEALYRQAQSLAPDSPLVLNNLAQALAQQKKPGATALARRAVSLAPEQPALLDTLAECLAAESRWSEAADTQSKAVRLAPEDPGLRLQLARWQLQAGDKTAAAQELQQLARLGSRFARQDEVSRLLQKVHQ</sequence>
<dbReference type="InterPro" id="IPR052346">
    <property type="entry name" value="O-mannosyl-transferase_TMTC"/>
</dbReference>
<dbReference type="InterPro" id="IPR014266">
    <property type="entry name" value="PEP-CTERM_TPR_PrsT"/>
</dbReference>
<proteinExistence type="predicted"/>
<dbReference type="Gene3D" id="1.25.40.10">
    <property type="entry name" value="Tetratricopeptide repeat domain"/>
    <property type="match status" value="5"/>
</dbReference>
<dbReference type="SMART" id="SM00028">
    <property type="entry name" value="TPR"/>
    <property type="match status" value="11"/>
</dbReference>
<dbReference type="SUPFAM" id="SSF48452">
    <property type="entry name" value="TPR-like"/>
    <property type="match status" value="4"/>
</dbReference>
<dbReference type="Pfam" id="PF14559">
    <property type="entry name" value="TPR_19"/>
    <property type="match status" value="4"/>
</dbReference>
<feature type="repeat" description="TPR" evidence="3">
    <location>
        <begin position="186"/>
        <end position="219"/>
    </location>
</feature>
<dbReference type="Proteomes" id="UP001368500">
    <property type="component" value="Unassembled WGS sequence"/>
</dbReference>
<name>A0ABU9B9B5_9BURK</name>
<dbReference type="Pfam" id="PF13432">
    <property type="entry name" value="TPR_16"/>
    <property type="match status" value="1"/>
</dbReference>
<keyword evidence="2 3" id="KW-0802">TPR repeat</keyword>
<protein>
    <submittedName>
        <fullName evidence="4">XrtA/PEP-CTERM system TPR-repeat protein PrsT</fullName>
    </submittedName>
</protein>
<reference evidence="4 5" key="1">
    <citation type="submission" date="2024-04" db="EMBL/GenBank/DDBJ databases">
        <title>Novel species of the genus Ideonella isolated from streams.</title>
        <authorList>
            <person name="Lu H."/>
        </authorList>
    </citation>
    <scope>NUCLEOTIDE SEQUENCE [LARGE SCALE GENOMIC DNA]</scope>
    <source>
        <strain evidence="4 5">BYS139W</strain>
    </source>
</reference>